<sequence length="150" mass="17288">MEATVGWCTAACRSRIRLRSRYNTDCHMFVTVTIVCINMGFKTPIWRYLWRKIKKEKKKRKKVNGVSNSTRFGYDPFEYAQNFDQGLMGNDFDDLSREQFQASSSILDKASNSVFNVSQAVSHSHSPKYTNRINDSSSDTNGVLCVHQRQ</sequence>
<organism evidence="1 2">
    <name type="scientific">Arctium lappa</name>
    <name type="common">Greater burdock</name>
    <name type="synonym">Lappa major</name>
    <dbReference type="NCBI Taxonomy" id="4217"/>
    <lineage>
        <taxon>Eukaryota</taxon>
        <taxon>Viridiplantae</taxon>
        <taxon>Streptophyta</taxon>
        <taxon>Embryophyta</taxon>
        <taxon>Tracheophyta</taxon>
        <taxon>Spermatophyta</taxon>
        <taxon>Magnoliopsida</taxon>
        <taxon>eudicotyledons</taxon>
        <taxon>Gunneridae</taxon>
        <taxon>Pentapetalae</taxon>
        <taxon>asterids</taxon>
        <taxon>campanulids</taxon>
        <taxon>Asterales</taxon>
        <taxon>Asteraceae</taxon>
        <taxon>Carduoideae</taxon>
        <taxon>Cardueae</taxon>
        <taxon>Arctiinae</taxon>
        <taxon>Arctium</taxon>
    </lineage>
</organism>
<gene>
    <name evidence="1" type="ORF">L6452_33473</name>
</gene>
<dbReference type="EMBL" id="CM042058">
    <property type="protein sequence ID" value="KAI3684252.1"/>
    <property type="molecule type" value="Genomic_DNA"/>
</dbReference>
<accession>A0ACB8YG61</accession>
<evidence type="ECO:0000313" key="2">
    <source>
        <dbReference type="Proteomes" id="UP001055879"/>
    </source>
</evidence>
<evidence type="ECO:0000313" key="1">
    <source>
        <dbReference type="EMBL" id="KAI3684252.1"/>
    </source>
</evidence>
<reference evidence="2" key="1">
    <citation type="journal article" date="2022" name="Mol. Ecol. Resour.">
        <title>The genomes of chicory, endive, great burdock and yacon provide insights into Asteraceae palaeo-polyploidization history and plant inulin production.</title>
        <authorList>
            <person name="Fan W."/>
            <person name="Wang S."/>
            <person name="Wang H."/>
            <person name="Wang A."/>
            <person name="Jiang F."/>
            <person name="Liu H."/>
            <person name="Zhao H."/>
            <person name="Xu D."/>
            <person name="Zhang Y."/>
        </authorList>
    </citation>
    <scope>NUCLEOTIDE SEQUENCE [LARGE SCALE GENOMIC DNA]</scope>
    <source>
        <strain evidence="2">cv. Niubang</strain>
    </source>
</reference>
<name>A0ACB8YG61_ARCLA</name>
<dbReference type="Proteomes" id="UP001055879">
    <property type="component" value="Linkage Group LG12"/>
</dbReference>
<keyword evidence="2" id="KW-1185">Reference proteome</keyword>
<comment type="caution">
    <text evidence="1">The sequence shown here is derived from an EMBL/GenBank/DDBJ whole genome shotgun (WGS) entry which is preliminary data.</text>
</comment>
<protein>
    <submittedName>
        <fullName evidence="1">Uncharacterized protein</fullName>
    </submittedName>
</protein>
<proteinExistence type="predicted"/>
<reference evidence="1 2" key="2">
    <citation type="journal article" date="2022" name="Mol. Ecol. Resour.">
        <title>The genomes of chicory, endive, great burdock and yacon provide insights into Asteraceae paleo-polyploidization history and plant inulin production.</title>
        <authorList>
            <person name="Fan W."/>
            <person name="Wang S."/>
            <person name="Wang H."/>
            <person name="Wang A."/>
            <person name="Jiang F."/>
            <person name="Liu H."/>
            <person name="Zhao H."/>
            <person name="Xu D."/>
            <person name="Zhang Y."/>
        </authorList>
    </citation>
    <scope>NUCLEOTIDE SEQUENCE [LARGE SCALE GENOMIC DNA]</scope>
    <source>
        <strain evidence="2">cv. Niubang</strain>
    </source>
</reference>